<dbReference type="InterPro" id="IPR013087">
    <property type="entry name" value="Znf_C2H2_type"/>
</dbReference>
<reference evidence="5" key="1">
    <citation type="journal article" date="2006" name="PLoS Biol.">
        <title>Macronuclear genome sequence of the ciliate Tetrahymena thermophila, a model eukaryote.</title>
        <authorList>
            <person name="Eisen J.A."/>
            <person name="Coyne R.S."/>
            <person name="Wu M."/>
            <person name="Wu D."/>
            <person name="Thiagarajan M."/>
            <person name="Wortman J.R."/>
            <person name="Badger J.H."/>
            <person name="Ren Q."/>
            <person name="Amedeo P."/>
            <person name="Jones K.M."/>
            <person name="Tallon L.J."/>
            <person name="Delcher A.L."/>
            <person name="Salzberg S.L."/>
            <person name="Silva J.C."/>
            <person name="Haas B.J."/>
            <person name="Majoros W.H."/>
            <person name="Farzad M."/>
            <person name="Carlton J.M."/>
            <person name="Smith R.K. Jr."/>
            <person name="Garg J."/>
            <person name="Pearlman R.E."/>
            <person name="Karrer K.M."/>
            <person name="Sun L."/>
            <person name="Manning G."/>
            <person name="Elde N.C."/>
            <person name="Turkewitz A.P."/>
            <person name="Asai D.J."/>
            <person name="Wilkes D.E."/>
            <person name="Wang Y."/>
            <person name="Cai H."/>
            <person name="Collins K."/>
            <person name="Stewart B.A."/>
            <person name="Lee S.R."/>
            <person name="Wilamowska K."/>
            <person name="Weinberg Z."/>
            <person name="Ruzzo W.L."/>
            <person name="Wloga D."/>
            <person name="Gaertig J."/>
            <person name="Frankel J."/>
            <person name="Tsao C.-C."/>
            <person name="Gorovsky M.A."/>
            <person name="Keeling P.J."/>
            <person name="Waller R.F."/>
            <person name="Patron N.J."/>
            <person name="Cherry J.M."/>
            <person name="Stover N.A."/>
            <person name="Krieger C.J."/>
            <person name="del Toro C."/>
            <person name="Ryder H.F."/>
            <person name="Williamson S.C."/>
            <person name="Barbeau R.A."/>
            <person name="Hamilton E.P."/>
            <person name="Orias E."/>
        </authorList>
    </citation>
    <scope>NUCLEOTIDE SEQUENCE [LARGE SCALE GENOMIC DNA]</scope>
    <source>
        <strain evidence="5">SB210</strain>
    </source>
</reference>
<evidence type="ECO:0000313" key="4">
    <source>
        <dbReference type="EMBL" id="EAR96090.2"/>
    </source>
</evidence>
<dbReference type="PROSITE" id="PS50157">
    <property type="entry name" value="ZINC_FINGER_C2H2_2"/>
    <property type="match status" value="1"/>
</dbReference>
<dbReference type="Proteomes" id="UP000009168">
    <property type="component" value="Unassembled WGS sequence"/>
</dbReference>
<accession>I7LUU9</accession>
<feature type="compositionally biased region" description="Low complexity" evidence="2">
    <location>
        <begin position="53"/>
        <end position="68"/>
    </location>
</feature>
<feature type="region of interest" description="Disordered" evidence="2">
    <location>
        <begin position="50"/>
        <end position="73"/>
    </location>
</feature>
<dbReference type="GO" id="GO:0008270">
    <property type="term" value="F:zinc ion binding"/>
    <property type="evidence" value="ECO:0007669"/>
    <property type="project" value="UniProtKB-KW"/>
</dbReference>
<keyword evidence="5" id="KW-1185">Reference proteome</keyword>
<evidence type="ECO:0000256" key="2">
    <source>
        <dbReference type="SAM" id="MobiDB-lite"/>
    </source>
</evidence>
<feature type="domain" description="C2H2-type" evidence="3">
    <location>
        <begin position="157"/>
        <end position="185"/>
    </location>
</feature>
<keyword evidence="1" id="KW-0479">Metal-binding</keyword>
<name>I7LUU9_TETTS</name>
<dbReference type="PROSITE" id="PS00028">
    <property type="entry name" value="ZINC_FINGER_C2H2_1"/>
    <property type="match status" value="1"/>
</dbReference>
<protein>
    <submittedName>
        <fullName evidence="4">Zinc finger, C2H2 type family protein</fullName>
    </submittedName>
</protein>
<keyword evidence="1" id="KW-0863">Zinc-finger</keyword>
<dbReference type="AlphaFoldDB" id="I7LUU9"/>
<evidence type="ECO:0000259" key="3">
    <source>
        <dbReference type="PROSITE" id="PS50157"/>
    </source>
</evidence>
<evidence type="ECO:0000256" key="1">
    <source>
        <dbReference type="PROSITE-ProRule" id="PRU00042"/>
    </source>
</evidence>
<proteinExistence type="predicted"/>
<dbReference type="RefSeq" id="XP_001016335.2">
    <property type="nucleotide sequence ID" value="XM_001016335.2"/>
</dbReference>
<gene>
    <name evidence="4" type="ORF">TTHERM_00128540</name>
</gene>
<dbReference type="EMBL" id="GG662699">
    <property type="protein sequence ID" value="EAR96090.2"/>
    <property type="molecule type" value="Genomic_DNA"/>
</dbReference>
<keyword evidence="1" id="KW-0862">Zinc</keyword>
<dbReference type="InParanoid" id="I7LUU9"/>
<dbReference type="KEGG" id="tet:TTHERM_00128540"/>
<sequence length="212" mass="25193">MNFNEIYKYQTQQEVEDAKKTSNISYSTEKIQSENHIKNIQNIEDNSLHSFNQEDNSNISNQQEQQSSFDQANNQQNFSNEEDVDQINQNQQTENQFQQNESSDQNYDDIFSSDYRQNEQQQDDSFFNQIQAILSVDYQQFYQNQQLQINLNYPKKNTCKKCDIAYKNLSGLHNHVKDVHRSQKVQDFALEPAQKRGRPKKVINKNYQKIKQ</sequence>
<organism evidence="4 5">
    <name type="scientific">Tetrahymena thermophila (strain SB210)</name>
    <dbReference type="NCBI Taxonomy" id="312017"/>
    <lineage>
        <taxon>Eukaryota</taxon>
        <taxon>Sar</taxon>
        <taxon>Alveolata</taxon>
        <taxon>Ciliophora</taxon>
        <taxon>Intramacronucleata</taxon>
        <taxon>Oligohymenophorea</taxon>
        <taxon>Hymenostomatida</taxon>
        <taxon>Tetrahymenina</taxon>
        <taxon>Tetrahymenidae</taxon>
        <taxon>Tetrahymena</taxon>
    </lineage>
</organism>
<evidence type="ECO:0000313" key="5">
    <source>
        <dbReference type="Proteomes" id="UP000009168"/>
    </source>
</evidence>
<dbReference type="GeneID" id="7832320"/>